<comment type="caution">
    <text evidence="10">The sequence shown here is derived from an EMBL/GenBank/DDBJ whole genome shotgun (WGS) entry which is preliminary data.</text>
</comment>
<dbReference type="InterPro" id="IPR051906">
    <property type="entry name" value="TolC-like"/>
</dbReference>
<feature type="coiled-coil region" evidence="8">
    <location>
        <begin position="168"/>
        <end position="195"/>
    </location>
</feature>
<keyword evidence="8" id="KW-0175">Coiled coil</keyword>
<keyword evidence="6" id="KW-0472">Membrane</keyword>
<evidence type="ECO:0000313" key="11">
    <source>
        <dbReference type="Proteomes" id="UP000253918"/>
    </source>
</evidence>
<dbReference type="GO" id="GO:0015562">
    <property type="term" value="F:efflux transmembrane transporter activity"/>
    <property type="evidence" value="ECO:0007669"/>
    <property type="project" value="InterPro"/>
</dbReference>
<organism evidence="10 11">
    <name type="scientific">Sphingomonas aracearum</name>
    <dbReference type="NCBI Taxonomy" id="2283317"/>
    <lineage>
        <taxon>Bacteria</taxon>
        <taxon>Pseudomonadati</taxon>
        <taxon>Pseudomonadota</taxon>
        <taxon>Alphaproteobacteria</taxon>
        <taxon>Sphingomonadales</taxon>
        <taxon>Sphingomonadaceae</taxon>
        <taxon>Sphingomonas</taxon>
    </lineage>
</organism>
<feature type="region of interest" description="Disordered" evidence="9">
    <location>
        <begin position="445"/>
        <end position="514"/>
    </location>
</feature>
<evidence type="ECO:0000256" key="4">
    <source>
        <dbReference type="ARBA" id="ARBA00022452"/>
    </source>
</evidence>
<proteinExistence type="inferred from homology"/>
<feature type="compositionally biased region" description="Polar residues" evidence="9">
    <location>
        <begin position="458"/>
        <end position="480"/>
    </location>
</feature>
<evidence type="ECO:0000313" key="10">
    <source>
        <dbReference type="EMBL" id="RDE07422.1"/>
    </source>
</evidence>
<dbReference type="GO" id="GO:0015288">
    <property type="term" value="F:porin activity"/>
    <property type="evidence" value="ECO:0007669"/>
    <property type="project" value="TreeGrafter"/>
</dbReference>
<name>A0A369W2C2_9SPHN</name>
<evidence type="ECO:0000256" key="8">
    <source>
        <dbReference type="SAM" id="Coils"/>
    </source>
</evidence>
<evidence type="ECO:0000256" key="6">
    <source>
        <dbReference type="ARBA" id="ARBA00023136"/>
    </source>
</evidence>
<dbReference type="InterPro" id="IPR003423">
    <property type="entry name" value="OMP_efflux"/>
</dbReference>
<dbReference type="NCBIfam" id="TIGR01844">
    <property type="entry name" value="type_I_sec_TolC"/>
    <property type="match status" value="1"/>
</dbReference>
<evidence type="ECO:0000256" key="2">
    <source>
        <dbReference type="ARBA" id="ARBA00007613"/>
    </source>
</evidence>
<evidence type="ECO:0000256" key="3">
    <source>
        <dbReference type="ARBA" id="ARBA00022448"/>
    </source>
</evidence>
<protein>
    <recommendedName>
        <fullName evidence="12">Type I secretion protein TolC</fullName>
    </recommendedName>
</protein>
<dbReference type="GO" id="GO:0009279">
    <property type="term" value="C:cell outer membrane"/>
    <property type="evidence" value="ECO:0007669"/>
    <property type="project" value="UniProtKB-SubCell"/>
</dbReference>
<dbReference type="Pfam" id="PF02321">
    <property type="entry name" value="OEP"/>
    <property type="match status" value="2"/>
</dbReference>
<dbReference type="OrthoDB" id="9789368at2"/>
<dbReference type="SUPFAM" id="SSF56954">
    <property type="entry name" value="Outer membrane efflux proteins (OEP)"/>
    <property type="match status" value="1"/>
</dbReference>
<evidence type="ECO:0000256" key="1">
    <source>
        <dbReference type="ARBA" id="ARBA00004442"/>
    </source>
</evidence>
<sequence length="514" mass="54157">MLAVPAAAETLREALVKAYNGNPTLTAQRAAQRATDENVPIARAAGLPAVSVDGGYTENVLSASNGNSNSFSSPNRLLNSSGSVSVPLLTFGAVRNSVRAAETRVDAGRFTLRGTESDLFTDVVGAYMDVIRDDAIVGLNRQNVRVLEVNLQATRDRFQVGDLTRTDVAQSDARLALARSQLQSAEARLISSRENYVRLVGTPPGTLEQPPALPALPASPDQAVDVSLENNPALLAAQRARDATAFDIDVARAGRLPRVSAVVGGVYNNYLGSLGSGTGVRVGQDSLSAQGGLQFTIPLFQGGRPAAQVRQAQARRSQAIEQVTEAERGVIASTRSAYAVWRSSQEVIASSEVAVSANKLSLEGVRAENSVGNRTILDILNAEQELLNSQVNLVTARRDAYVAGFALLASMGRAQARDLNLEGADLALYDPVANYDRVHHRINDFESDPEPQAVASGTRETPAQTATVVQPTDPSLNSNVDRGAAIRGAPNPGAANRAVDRSGANPAGDAAPRR</sequence>
<dbReference type="Proteomes" id="UP000253918">
    <property type="component" value="Unassembled WGS sequence"/>
</dbReference>
<accession>A0A369W2C2</accession>
<comment type="similarity">
    <text evidence="2">Belongs to the outer membrane factor (OMF) (TC 1.B.17) family.</text>
</comment>
<dbReference type="AlphaFoldDB" id="A0A369W2C2"/>
<dbReference type="PANTHER" id="PTHR30026">
    <property type="entry name" value="OUTER MEMBRANE PROTEIN TOLC"/>
    <property type="match status" value="1"/>
</dbReference>
<dbReference type="Gene3D" id="1.20.1600.10">
    <property type="entry name" value="Outer membrane efflux proteins (OEP)"/>
    <property type="match status" value="1"/>
</dbReference>
<evidence type="ECO:0000256" key="7">
    <source>
        <dbReference type="ARBA" id="ARBA00023237"/>
    </source>
</evidence>
<dbReference type="InterPro" id="IPR010130">
    <property type="entry name" value="T1SS_OMP_TolC"/>
</dbReference>
<evidence type="ECO:0008006" key="12">
    <source>
        <dbReference type="Google" id="ProtNLM"/>
    </source>
</evidence>
<dbReference type="GO" id="GO:1990281">
    <property type="term" value="C:efflux pump complex"/>
    <property type="evidence" value="ECO:0007669"/>
    <property type="project" value="TreeGrafter"/>
</dbReference>
<keyword evidence="4" id="KW-1134">Transmembrane beta strand</keyword>
<keyword evidence="11" id="KW-1185">Reference proteome</keyword>
<evidence type="ECO:0000256" key="9">
    <source>
        <dbReference type="SAM" id="MobiDB-lite"/>
    </source>
</evidence>
<dbReference type="PANTHER" id="PTHR30026:SF22">
    <property type="entry name" value="OUTER MEMBRANE EFFLUX PROTEIN"/>
    <property type="match status" value="1"/>
</dbReference>
<keyword evidence="3" id="KW-0813">Transport</keyword>
<gene>
    <name evidence="10" type="ORF">DVW87_01710</name>
</gene>
<comment type="subcellular location">
    <subcellularLocation>
        <location evidence="1">Cell outer membrane</location>
    </subcellularLocation>
</comment>
<reference evidence="10 11" key="1">
    <citation type="submission" date="2018-07" db="EMBL/GenBank/DDBJ databases">
        <title>a novel species of Sphingomonas isolated from the rhizosphere soil of Araceae plant.</title>
        <authorList>
            <person name="Zhiyong W."/>
            <person name="Qinglan Z."/>
            <person name="Zhiwei F."/>
            <person name="Ding X."/>
            <person name="Gejiao W."/>
            <person name="Shixue Z."/>
        </authorList>
    </citation>
    <scope>NUCLEOTIDE SEQUENCE [LARGE SCALE GENOMIC DNA]</scope>
    <source>
        <strain evidence="10 11">WZY 27</strain>
    </source>
</reference>
<keyword evidence="7" id="KW-0998">Cell outer membrane</keyword>
<keyword evidence="5" id="KW-0812">Transmembrane</keyword>
<dbReference type="EMBL" id="QQNB01000001">
    <property type="protein sequence ID" value="RDE07422.1"/>
    <property type="molecule type" value="Genomic_DNA"/>
</dbReference>
<evidence type="ECO:0000256" key="5">
    <source>
        <dbReference type="ARBA" id="ARBA00022692"/>
    </source>
</evidence>